<evidence type="ECO:0000313" key="3">
    <source>
        <dbReference type="EMBL" id="AFL74366.1"/>
    </source>
</evidence>
<dbReference type="eggNOG" id="COG3666">
    <property type="taxonomic scope" value="Bacteria"/>
</dbReference>
<dbReference type="KEGG" id="tvi:Thivi_2422"/>
<dbReference type="AlphaFoldDB" id="I3YBJ8"/>
<protein>
    <submittedName>
        <fullName evidence="3">Transposase</fullName>
    </submittedName>
</protein>
<dbReference type="Pfam" id="PF05598">
    <property type="entry name" value="DUF772"/>
    <property type="match status" value="1"/>
</dbReference>
<sequence length="272" mass="29364">MSDEPQAELFADERLIPEVPTPSGAPQGSVARVRWPNRTPLELRPCDQESLLSEARLVWAWGERCDLSAMYAGIRAVEGGSGRTAIAPEILFALWLYVTLDGVGSARVIARLTREHDAYRWICGGVAVNDHTLSDFRSAHGAALDALLGEHVALLLAEGVVTLKRVARTVRACAPVPGPPHSAGAPRWRNAFMRRAPTSRGSSATSTTTRVASRAVVRPPVSAPRALERLPEMAAIKATQCQSPSKNDQGSTSNVFPLLGHFRWSESPFCVA</sequence>
<feature type="region of interest" description="Disordered" evidence="1">
    <location>
        <begin position="1"/>
        <end position="29"/>
    </location>
</feature>
<dbReference type="HOGENOM" id="CLU_1022844_0_0_6"/>
<evidence type="ECO:0000256" key="1">
    <source>
        <dbReference type="SAM" id="MobiDB-lite"/>
    </source>
</evidence>
<gene>
    <name evidence="3" type="ordered locus">Thivi_2422</name>
</gene>
<name>I3YBJ8_THIV6</name>
<accession>I3YBJ8</accession>
<evidence type="ECO:0000259" key="2">
    <source>
        <dbReference type="Pfam" id="PF05598"/>
    </source>
</evidence>
<evidence type="ECO:0000313" key="4">
    <source>
        <dbReference type="Proteomes" id="UP000006062"/>
    </source>
</evidence>
<organism evidence="3 4">
    <name type="scientific">Thiocystis violascens (strain ATCC 17096 / DSM 198 / 6111)</name>
    <name type="common">Chromatium violascens</name>
    <dbReference type="NCBI Taxonomy" id="765911"/>
    <lineage>
        <taxon>Bacteria</taxon>
        <taxon>Pseudomonadati</taxon>
        <taxon>Pseudomonadota</taxon>
        <taxon>Gammaproteobacteria</taxon>
        <taxon>Chromatiales</taxon>
        <taxon>Chromatiaceae</taxon>
        <taxon>Thiocystis</taxon>
    </lineage>
</organism>
<feature type="domain" description="Transposase InsH N-terminal" evidence="2">
    <location>
        <begin position="66"/>
        <end position="138"/>
    </location>
</feature>
<keyword evidence="4" id="KW-1185">Reference proteome</keyword>
<reference evidence="3 4" key="1">
    <citation type="submission" date="2012-06" db="EMBL/GenBank/DDBJ databases">
        <title>Complete sequence of Thiocystis violascens DSM 198.</title>
        <authorList>
            <consortium name="US DOE Joint Genome Institute"/>
            <person name="Lucas S."/>
            <person name="Han J."/>
            <person name="Lapidus A."/>
            <person name="Cheng J.-F."/>
            <person name="Goodwin L."/>
            <person name="Pitluck S."/>
            <person name="Peters L."/>
            <person name="Ovchinnikova G."/>
            <person name="Teshima H."/>
            <person name="Detter J.C."/>
            <person name="Han C."/>
            <person name="Tapia R."/>
            <person name="Land M."/>
            <person name="Hauser L."/>
            <person name="Kyrpides N."/>
            <person name="Ivanova N."/>
            <person name="Pagani I."/>
            <person name="Vogl K."/>
            <person name="Liu Z."/>
            <person name="Frigaard N.-U."/>
            <person name="Bryant D."/>
            <person name="Woyke T."/>
        </authorList>
    </citation>
    <scope>NUCLEOTIDE SEQUENCE [LARGE SCALE GENOMIC DNA]</scope>
    <source>
        <strain evidence="4">ATCC 17096 / DSM 198 / 6111</strain>
    </source>
</reference>
<dbReference type="EMBL" id="CP003154">
    <property type="protein sequence ID" value="AFL74366.1"/>
    <property type="molecule type" value="Genomic_DNA"/>
</dbReference>
<proteinExistence type="predicted"/>
<dbReference type="InterPro" id="IPR008490">
    <property type="entry name" value="Transposase_InsH_N"/>
</dbReference>
<dbReference type="Proteomes" id="UP000006062">
    <property type="component" value="Chromosome"/>
</dbReference>